<evidence type="ECO:0000256" key="3">
    <source>
        <dbReference type="ARBA" id="ARBA00022679"/>
    </source>
</evidence>
<keyword evidence="6" id="KW-0805">Transcription regulation</keyword>
<dbReference type="PROSITE" id="PS51728">
    <property type="entry name" value="RTT109_HAT"/>
    <property type="match status" value="1"/>
</dbReference>
<organism evidence="11 12">
    <name type="scientific">Lineolata rhizophorae</name>
    <dbReference type="NCBI Taxonomy" id="578093"/>
    <lineage>
        <taxon>Eukaryota</taxon>
        <taxon>Fungi</taxon>
        <taxon>Dikarya</taxon>
        <taxon>Ascomycota</taxon>
        <taxon>Pezizomycotina</taxon>
        <taxon>Dothideomycetes</taxon>
        <taxon>Dothideomycetes incertae sedis</taxon>
        <taxon>Lineolatales</taxon>
        <taxon>Lineolataceae</taxon>
        <taxon>Lineolata</taxon>
    </lineage>
</organism>
<dbReference type="AlphaFoldDB" id="A0A6A6NVL0"/>
<feature type="region of interest" description="Disordered" evidence="10">
    <location>
        <begin position="330"/>
        <end position="351"/>
    </location>
</feature>
<dbReference type="EMBL" id="MU001686">
    <property type="protein sequence ID" value="KAF2455608.1"/>
    <property type="molecule type" value="Genomic_DNA"/>
</dbReference>
<name>A0A6A6NVL0_9PEZI</name>
<dbReference type="PANTHER" id="PTHR31571:SF2">
    <property type="entry name" value="HISTONE ACETYLTRANSFERASE RTT109"/>
    <property type="match status" value="1"/>
</dbReference>
<accession>A0A6A6NVL0</accession>
<feature type="compositionally biased region" description="Low complexity" evidence="10">
    <location>
        <begin position="71"/>
        <end position="91"/>
    </location>
</feature>
<comment type="subcellular location">
    <subcellularLocation>
        <location evidence="1">Nucleus</location>
    </subcellularLocation>
</comment>
<comment type="catalytic activity">
    <reaction evidence="9">
        <text>L-lysyl-[histone] + acetyl-CoA = N(6)-acetyl-L-lysyl-[histone] + CoA + H(+)</text>
        <dbReference type="Rhea" id="RHEA:21992"/>
        <dbReference type="Rhea" id="RHEA-COMP:9845"/>
        <dbReference type="Rhea" id="RHEA-COMP:11338"/>
        <dbReference type="ChEBI" id="CHEBI:15378"/>
        <dbReference type="ChEBI" id="CHEBI:29969"/>
        <dbReference type="ChEBI" id="CHEBI:57287"/>
        <dbReference type="ChEBI" id="CHEBI:57288"/>
        <dbReference type="ChEBI" id="CHEBI:61930"/>
        <dbReference type="EC" id="2.3.1.48"/>
    </reaction>
    <physiologicalReaction direction="left-to-right" evidence="9">
        <dbReference type="Rhea" id="RHEA:21993"/>
    </physiologicalReaction>
</comment>
<dbReference type="Proteomes" id="UP000799766">
    <property type="component" value="Unassembled WGS sequence"/>
</dbReference>
<gene>
    <name evidence="11" type="ORF">BDY21DRAFT_365355</name>
</gene>
<keyword evidence="8" id="KW-0539">Nucleus</keyword>
<evidence type="ECO:0000256" key="7">
    <source>
        <dbReference type="ARBA" id="ARBA00023163"/>
    </source>
</evidence>
<feature type="compositionally biased region" description="Polar residues" evidence="10">
    <location>
        <begin position="441"/>
        <end position="451"/>
    </location>
</feature>
<dbReference type="GO" id="GO:0006355">
    <property type="term" value="P:regulation of DNA-templated transcription"/>
    <property type="evidence" value="ECO:0007669"/>
    <property type="project" value="InterPro"/>
</dbReference>
<evidence type="ECO:0000256" key="1">
    <source>
        <dbReference type="ARBA" id="ARBA00004123"/>
    </source>
</evidence>
<sequence>MSASDGPGSCEKELRELLADALPAGLGLTFYHISTPPTRCAAIFAAPPGQKPQRTCCESHFLNVAIRSPENSSSNSSDSNDSGAGSGNNAATTIQKHQPSQIFVFAIEVFIYTTKTLTTLFVSKADSTGFLSLLSIPKTSGGSPVKAIASTFISFLVRHRQRPRTRLVVSLFARAQDQYIYPGSVDNGRKHVLDDRGLVRWWCRVLDPILREHPGALAEEPRAGKKAPEIEDQQQQQSAQDAGRRLAKENVATTGYLVVPGFDTRDTARFFPASVRADPPSAPARWRTAHPLRTIAPHASPAPPRCLVPRFPDDPKARFADELDEEIPALGAAGAGNGQLSESPRRGKGRWKSVTSLDGFWELMAFRQECSSGRLVGFVWVVFEPEGLRKGKGEKDKGVRKLDFGKNGADGVVLPPPGKEAEAGGKGGPDSTARRKASAEDMTSATPSPEASLTSSNTTQPTSPPTSEAGKDGPHRRHRRRPASRAAQLTGPIIPRLPRIKSAGSHGAATAPSNSTASSSLGIPERTPFYWWPAAPAGSRGAIVLPEPEYKRAHDLLLRLDFSGVHQARTSSRRKKRKSEDGDDAAMDAGGDGVNVLGAGLVRKKAKVGDGAPAASATAESCDNVLDVGLARKKRKSQDEDVVDSVAGGGTADAPGALEARSQKKRKSVDGDSSIVDGADVVNVLDAGLVRKKPKVQ</sequence>
<dbReference type="EC" id="2.3.1.48" evidence="2"/>
<feature type="compositionally biased region" description="Basic residues" evidence="10">
    <location>
        <begin position="474"/>
        <end position="483"/>
    </location>
</feature>
<keyword evidence="7" id="KW-0804">Transcription</keyword>
<dbReference type="InterPro" id="IPR013178">
    <property type="entry name" value="Histone_AcTrfase_Rtt109/CBP"/>
</dbReference>
<feature type="region of interest" description="Disordered" evidence="10">
    <location>
        <begin position="633"/>
        <end position="674"/>
    </location>
</feature>
<evidence type="ECO:0000256" key="6">
    <source>
        <dbReference type="ARBA" id="ARBA00023015"/>
    </source>
</evidence>
<evidence type="ECO:0000313" key="11">
    <source>
        <dbReference type="EMBL" id="KAF2455608.1"/>
    </source>
</evidence>
<dbReference type="GO" id="GO:0006974">
    <property type="term" value="P:DNA damage response"/>
    <property type="evidence" value="ECO:0007669"/>
    <property type="project" value="UniProtKB-KW"/>
</dbReference>
<feature type="region of interest" description="Disordered" evidence="10">
    <location>
        <begin position="68"/>
        <end position="91"/>
    </location>
</feature>
<protein>
    <recommendedName>
        <fullName evidence="2">histone acetyltransferase</fullName>
        <ecNumber evidence="2">2.3.1.48</ecNumber>
    </recommendedName>
</protein>
<feature type="region of interest" description="Disordered" evidence="10">
    <location>
        <begin position="389"/>
        <end position="522"/>
    </location>
</feature>
<keyword evidence="5" id="KW-0007">Acetylation</keyword>
<dbReference type="GO" id="GO:0032931">
    <property type="term" value="F:histone H3K56 acetyltransferase activity"/>
    <property type="evidence" value="ECO:0007669"/>
    <property type="project" value="TreeGrafter"/>
</dbReference>
<feature type="region of interest" description="Disordered" evidence="10">
    <location>
        <begin position="216"/>
        <end position="245"/>
    </location>
</feature>
<evidence type="ECO:0000256" key="2">
    <source>
        <dbReference type="ARBA" id="ARBA00013184"/>
    </source>
</evidence>
<dbReference type="OrthoDB" id="3361892at2759"/>
<dbReference type="InterPro" id="IPR016849">
    <property type="entry name" value="Rtt109"/>
</dbReference>
<dbReference type="Pfam" id="PF08214">
    <property type="entry name" value="HAT_KAT11"/>
    <property type="match status" value="1"/>
</dbReference>
<feature type="compositionally biased region" description="Basic and acidic residues" evidence="10">
    <location>
        <begin position="216"/>
        <end position="229"/>
    </location>
</feature>
<evidence type="ECO:0000256" key="8">
    <source>
        <dbReference type="ARBA" id="ARBA00023242"/>
    </source>
</evidence>
<dbReference type="InterPro" id="IPR051236">
    <property type="entry name" value="HAT_RTT109-like"/>
</dbReference>
<feature type="compositionally biased region" description="Low complexity" evidence="10">
    <location>
        <begin position="508"/>
        <end position="520"/>
    </location>
</feature>
<evidence type="ECO:0000256" key="5">
    <source>
        <dbReference type="ARBA" id="ARBA00022990"/>
    </source>
</evidence>
<proteinExistence type="predicted"/>
<evidence type="ECO:0000313" key="12">
    <source>
        <dbReference type="Proteomes" id="UP000799766"/>
    </source>
</evidence>
<evidence type="ECO:0000256" key="4">
    <source>
        <dbReference type="ARBA" id="ARBA00022763"/>
    </source>
</evidence>
<evidence type="ECO:0000256" key="10">
    <source>
        <dbReference type="SAM" id="MobiDB-lite"/>
    </source>
</evidence>
<keyword evidence="4" id="KW-0227">DNA damage</keyword>
<feature type="compositionally biased region" description="Low complexity" evidence="10">
    <location>
        <begin position="452"/>
        <end position="467"/>
    </location>
</feature>
<evidence type="ECO:0000256" key="9">
    <source>
        <dbReference type="ARBA" id="ARBA00048940"/>
    </source>
</evidence>
<dbReference type="GO" id="GO:0005634">
    <property type="term" value="C:nucleus"/>
    <property type="evidence" value="ECO:0007669"/>
    <property type="project" value="UniProtKB-SubCell"/>
</dbReference>
<feature type="compositionally biased region" description="Basic and acidic residues" evidence="10">
    <location>
        <begin position="389"/>
        <end position="404"/>
    </location>
</feature>
<dbReference type="SMART" id="SM01250">
    <property type="entry name" value="KAT11"/>
    <property type="match status" value="1"/>
</dbReference>
<reference evidence="11" key="1">
    <citation type="journal article" date="2020" name="Stud. Mycol.">
        <title>101 Dothideomycetes genomes: a test case for predicting lifestyles and emergence of pathogens.</title>
        <authorList>
            <person name="Haridas S."/>
            <person name="Albert R."/>
            <person name="Binder M."/>
            <person name="Bloem J."/>
            <person name="Labutti K."/>
            <person name="Salamov A."/>
            <person name="Andreopoulos B."/>
            <person name="Baker S."/>
            <person name="Barry K."/>
            <person name="Bills G."/>
            <person name="Bluhm B."/>
            <person name="Cannon C."/>
            <person name="Castanera R."/>
            <person name="Culley D."/>
            <person name="Daum C."/>
            <person name="Ezra D."/>
            <person name="Gonzalez J."/>
            <person name="Henrissat B."/>
            <person name="Kuo A."/>
            <person name="Liang C."/>
            <person name="Lipzen A."/>
            <person name="Lutzoni F."/>
            <person name="Magnuson J."/>
            <person name="Mondo S."/>
            <person name="Nolan M."/>
            <person name="Ohm R."/>
            <person name="Pangilinan J."/>
            <person name="Park H.-J."/>
            <person name="Ramirez L."/>
            <person name="Alfaro M."/>
            <person name="Sun H."/>
            <person name="Tritt A."/>
            <person name="Yoshinaga Y."/>
            <person name="Zwiers L.-H."/>
            <person name="Turgeon B."/>
            <person name="Goodwin S."/>
            <person name="Spatafora J."/>
            <person name="Crous P."/>
            <person name="Grigoriev I."/>
        </authorList>
    </citation>
    <scope>NUCLEOTIDE SEQUENCE</scope>
    <source>
        <strain evidence="11">ATCC 16933</strain>
    </source>
</reference>
<dbReference type="PANTHER" id="PTHR31571">
    <property type="entry name" value="ALTERED INHERITANCE OF MITOCHONDRIA PROTEIN 6"/>
    <property type="match status" value="1"/>
</dbReference>
<keyword evidence="12" id="KW-1185">Reference proteome</keyword>
<feature type="region of interest" description="Disordered" evidence="10">
    <location>
        <begin position="566"/>
        <end position="590"/>
    </location>
</feature>
<keyword evidence="3" id="KW-0808">Transferase</keyword>